<name>A0A4Q2UDH4_9BACT</name>
<dbReference type="SUPFAM" id="SSF52038">
    <property type="entry name" value="Barstar-related"/>
    <property type="match status" value="1"/>
</dbReference>
<dbReference type="EMBL" id="SBLB01000009">
    <property type="protein sequence ID" value="RYC67137.1"/>
    <property type="molecule type" value="Genomic_DNA"/>
</dbReference>
<dbReference type="Proteomes" id="UP000290407">
    <property type="component" value="Unassembled WGS sequence"/>
</dbReference>
<dbReference type="RefSeq" id="WP_129605569.1">
    <property type="nucleotide sequence ID" value="NZ_SBLB01000009.1"/>
</dbReference>
<dbReference type="AlphaFoldDB" id="A0A4Q2UDH4"/>
<dbReference type="Gene3D" id="3.30.370.10">
    <property type="entry name" value="Barstar-like"/>
    <property type="match status" value="1"/>
</dbReference>
<comment type="caution">
    <text evidence="3">The sequence shown here is derived from an EMBL/GenBank/DDBJ whole genome shotgun (WGS) entry which is preliminary data.</text>
</comment>
<organism evidence="3 4">
    <name type="scientific">Spirosoma sordidisoli</name>
    <dbReference type="NCBI Taxonomy" id="2502893"/>
    <lineage>
        <taxon>Bacteria</taxon>
        <taxon>Pseudomonadati</taxon>
        <taxon>Bacteroidota</taxon>
        <taxon>Cytophagia</taxon>
        <taxon>Cytophagales</taxon>
        <taxon>Cytophagaceae</taxon>
        <taxon>Spirosoma</taxon>
    </lineage>
</organism>
<reference evidence="3 4" key="1">
    <citation type="submission" date="2019-01" db="EMBL/GenBank/DDBJ databases">
        <title>Spirosoma flava sp. nov., a propanil-degrading bacterium isolated from herbicide-contaminated soil.</title>
        <authorList>
            <person name="Zhang L."/>
            <person name="Jiang J.-D."/>
        </authorList>
    </citation>
    <scope>NUCLEOTIDE SEQUENCE [LARGE SCALE GENOMIC DNA]</scope>
    <source>
        <strain evidence="3 4">TY50</strain>
    </source>
</reference>
<proteinExistence type="inferred from homology"/>
<protein>
    <recommendedName>
        <fullName evidence="2">Barstar (barnase inhibitor) domain-containing protein</fullName>
    </recommendedName>
</protein>
<evidence type="ECO:0000313" key="3">
    <source>
        <dbReference type="EMBL" id="RYC67137.1"/>
    </source>
</evidence>
<dbReference type="InterPro" id="IPR035905">
    <property type="entry name" value="Barstar-like_sf"/>
</dbReference>
<accession>A0A4Q2UDH4</accession>
<comment type="similarity">
    <text evidence="1">Belongs to the barstar family.</text>
</comment>
<evidence type="ECO:0000256" key="1">
    <source>
        <dbReference type="ARBA" id="ARBA00006845"/>
    </source>
</evidence>
<evidence type="ECO:0000313" key="4">
    <source>
        <dbReference type="Proteomes" id="UP000290407"/>
    </source>
</evidence>
<keyword evidence="4" id="KW-1185">Reference proteome</keyword>
<dbReference type="InterPro" id="IPR000468">
    <property type="entry name" value="Barstar"/>
</dbReference>
<feature type="domain" description="Barstar (barnase inhibitor)" evidence="2">
    <location>
        <begin position="2"/>
        <end position="84"/>
    </location>
</feature>
<evidence type="ECO:0000259" key="2">
    <source>
        <dbReference type="Pfam" id="PF01337"/>
    </source>
</evidence>
<dbReference type="Pfam" id="PF01337">
    <property type="entry name" value="Barstar"/>
    <property type="match status" value="1"/>
</dbReference>
<gene>
    <name evidence="3" type="ORF">EQG79_26005</name>
</gene>
<sequence length="87" mass="10214">MIIDLTGIHTKSAFHRLVKERLGFPDWYGVSWDAFWDCIVAVVDMPAELILTNWNEFARLCPRDMDILRQVIKDYGEYMAPRRIVLA</sequence>